<evidence type="ECO:0000259" key="1">
    <source>
        <dbReference type="Pfam" id="PF07238"/>
    </source>
</evidence>
<dbReference type="Gene3D" id="2.40.10.220">
    <property type="entry name" value="predicted glycosyltransferase like domains"/>
    <property type="match status" value="1"/>
</dbReference>
<reference evidence="3" key="1">
    <citation type="submission" date="2017-09" db="EMBL/GenBank/DDBJ databases">
        <authorList>
            <person name="Regsiter A."/>
            <person name="William W."/>
        </authorList>
    </citation>
    <scope>NUCLEOTIDE SEQUENCE [LARGE SCALE GENOMIC DNA]</scope>
    <source>
        <strain evidence="3">500-1</strain>
    </source>
</reference>
<gene>
    <name evidence="2" type="ORF">DPRO_3677</name>
</gene>
<feature type="domain" description="PilZ" evidence="1">
    <location>
        <begin position="3"/>
        <end position="94"/>
    </location>
</feature>
<name>A0A2C8FDT9_9BACT</name>
<dbReference type="Pfam" id="PF07238">
    <property type="entry name" value="PilZ"/>
    <property type="match status" value="1"/>
</dbReference>
<protein>
    <recommendedName>
        <fullName evidence="1">PilZ domain-containing protein</fullName>
    </recommendedName>
</protein>
<proteinExistence type="predicted"/>
<keyword evidence="3" id="KW-1185">Reference proteome</keyword>
<dbReference type="EMBL" id="LT907975">
    <property type="protein sequence ID" value="SOB60593.1"/>
    <property type="molecule type" value="Genomic_DNA"/>
</dbReference>
<dbReference type="AlphaFoldDB" id="A0A2C8FDT9"/>
<dbReference type="Proteomes" id="UP000219215">
    <property type="component" value="Chromosome DPRO"/>
</dbReference>
<evidence type="ECO:0000313" key="2">
    <source>
        <dbReference type="EMBL" id="SOB60593.1"/>
    </source>
</evidence>
<dbReference type="GO" id="GO:0035438">
    <property type="term" value="F:cyclic-di-GMP binding"/>
    <property type="evidence" value="ECO:0007669"/>
    <property type="project" value="InterPro"/>
</dbReference>
<sequence>MDERRRYQRYQLDQEVSCEVLSGEGTSYKAYLYDISSNGARLKFEENQYPYEMAVGDVVNVYNYSQGGDYIDERMTAQAVWYSDSYYGIEYDGSIVKTMDKLLKAYPTAKPI</sequence>
<dbReference type="KEGG" id="pprf:DPRO_3677"/>
<evidence type="ECO:0000313" key="3">
    <source>
        <dbReference type="Proteomes" id="UP000219215"/>
    </source>
</evidence>
<dbReference type="RefSeq" id="WP_097013292.1">
    <property type="nucleotide sequence ID" value="NZ_LT907975.1"/>
</dbReference>
<organism evidence="2 3">
    <name type="scientific">Pseudodesulfovibrio profundus</name>
    <dbReference type="NCBI Taxonomy" id="57320"/>
    <lineage>
        <taxon>Bacteria</taxon>
        <taxon>Pseudomonadati</taxon>
        <taxon>Thermodesulfobacteriota</taxon>
        <taxon>Desulfovibrionia</taxon>
        <taxon>Desulfovibrionales</taxon>
        <taxon>Desulfovibrionaceae</taxon>
    </lineage>
</organism>
<dbReference type="SUPFAM" id="SSF141371">
    <property type="entry name" value="PilZ domain-like"/>
    <property type="match status" value="1"/>
</dbReference>
<dbReference type="InterPro" id="IPR009875">
    <property type="entry name" value="PilZ_domain"/>
</dbReference>
<accession>A0A2C8FDT9</accession>
<dbReference type="OrthoDB" id="5461379at2"/>